<accession>A0A542DJW2</accession>
<feature type="region of interest" description="Disordered" evidence="1">
    <location>
        <begin position="56"/>
        <end position="135"/>
    </location>
</feature>
<feature type="compositionally biased region" description="Basic and acidic residues" evidence="1">
    <location>
        <begin position="88"/>
        <end position="105"/>
    </location>
</feature>
<organism evidence="3 4">
    <name type="scientific">Amycolatopsis cihanbeyliensis</name>
    <dbReference type="NCBI Taxonomy" id="1128664"/>
    <lineage>
        <taxon>Bacteria</taxon>
        <taxon>Bacillati</taxon>
        <taxon>Actinomycetota</taxon>
        <taxon>Actinomycetes</taxon>
        <taxon>Pseudonocardiales</taxon>
        <taxon>Pseudonocardiaceae</taxon>
        <taxon>Amycolatopsis</taxon>
    </lineage>
</organism>
<name>A0A542DJW2_AMYCI</name>
<sequence>MIRYPLRRLSAVICPKCQNMMRTVDKQGVHIDQCEGCRGIFLDHGELERVVSAENAYYGQSAPPPYQPAQPHQSAQPPPPGYHGGHHGHSDSPRPYRGGHGDSPRPYRGGYGDSPRPYGHGHKKRKRSFLDGLFD</sequence>
<dbReference type="Proteomes" id="UP000320876">
    <property type="component" value="Unassembled WGS sequence"/>
</dbReference>
<keyword evidence="4" id="KW-1185">Reference proteome</keyword>
<comment type="caution">
    <text evidence="3">The sequence shown here is derived from an EMBL/GenBank/DDBJ whole genome shotgun (WGS) entry which is preliminary data.</text>
</comment>
<evidence type="ECO:0000259" key="2">
    <source>
        <dbReference type="Pfam" id="PF13453"/>
    </source>
</evidence>
<proteinExistence type="predicted"/>
<dbReference type="InterPro" id="IPR027392">
    <property type="entry name" value="TF_Znf"/>
</dbReference>
<gene>
    <name evidence="3" type="ORF">FB471_3147</name>
</gene>
<feature type="domain" description="Transcription factor zinc-finger" evidence="2">
    <location>
        <begin position="13"/>
        <end position="52"/>
    </location>
</feature>
<dbReference type="Pfam" id="PF13453">
    <property type="entry name" value="Zn_ribbon_TFIIB"/>
    <property type="match status" value="1"/>
</dbReference>
<reference evidence="3 4" key="1">
    <citation type="submission" date="2019-06" db="EMBL/GenBank/DDBJ databases">
        <title>Sequencing the genomes of 1000 actinobacteria strains.</title>
        <authorList>
            <person name="Klenk H.-P."/>
        </authorList>
    </citation>
    <scope>NUCLEOTIDE SEQUENCE [LARGE SCALE GENOMIC DNA]</scope>
    <source>
        <strain evidence="3 4">DSM 45679</strain>
    </source>
</reference>
<evidence type="ECO:0000313" key="3">
    <source>
        <dbReference type="EMBL" id="TQJ03391.1"/>
    </source>
</evidence>
<protein>
    <recommendedName>
        <fullName evidence="2">Transcription factor zinc-finger domain-containing protein</fullName>
    </recommendedName>
</protein>
<evidence type="ECO:0000313" key="4">
    <source>
        <dbReference type="Proteomes" id="UP000320876"/>
    </source>
</evidence>
<evidence type="ECO:0000256" key="1">
    <source>
        <dbReference type="SAM" id="MobiDB-lite"/>
    </source>
</evidence>
<dbReference type="EMBL" id="VFML01000001">
    <property type="protein sequence ID" value="TQJ03391.1"/>
    <property type="molecule type" value="Genomic_DNA"/>
</dbReference>
<dbReference type="AlphaFoldDB" id="A0A542DJW2"/>